<dbReference type="GO" id="GO:0009117">
    <property type="term" value="P:nucleotide metabolic process"/>
    <property type="evidence" value="ECO:0007669"/>
    <property type="project" value="UniProtKB-KW"/>
</dbReference>
<dbReference type="GO" id="GO:0046872">
    <property type="term" value="F:metal ion binding"/>
    <property type="evidence" value="ECO:0007669"/>
    <property type="project" value="UniProtKB-KW"/>
</dbReference>
<dbReference type="GO" id="GO:0005829">
    <property type="term" value="C:cytosol"/>
    <property type="evidence" value="ECO:0007669"/>
    <property type="project" value="TreeGrafter"/>
</dbReference>
<dbReference type="PANTHER" id="PTHR11409:SF43">
    <property type="entry name" value="ADENOSINE DEAMINASE"/>
    <property type="match status" value="1"/>
</dbReference>
<dbReference type="GO" id="GO:0043103">
    <property type="term" value="P:hypoxanthine salvage"/>
    <property type="evidence" value="ECO:0007669"/>
    <property type="project" value="TreeGrafter"/>
</dbReference>
<dbReference type="Pfam" id="PF00962">
    <property type="entry name" value="A_deaminase"/>
    <property type="match status" value="1"/>
</dbReference>
<dbReference type="FunFam" id="3.20.20.140:FF:000020">
    <property type="entry name" value="Adenosine deaminase"/>
    <property type="match status" value="1"/>
</dbReference>
<sequence>MTLTHEDIVALPKVVLHDHLDGGLRPATIIELAADAGHDLPSTDPEELAAWFVQAASAGDLTRYLETFAHTLAVTQTEPSLRRVAREAVVDLAADGVVYAELRYAPEQHLGGGLSLQEVLDAVHAGLAEGVAEAAAAGRRIRVGTLPSAMRQFDRGAEIAEVTLANRDRGSVGFDIAGPEDGFPPSRHLTALRTLREANFPYTVHAGEAAGLESIWEAVQLCGALRLGHGVRIMDDIELGTDPDGELFAALGDLAQWVLDRQIPLEICPQSNLQTGIAATVAEHPITVLRDMGFAVTLNTDNRLMSGTSMSREMWALVDEAGWTLEDFEQVTLTAAWNAFAPNQEMRVIIAEQIEPGYAAAQSGDHSHDGHRSEES</sequence>
<dbReference type="AlphaFoldDB" id="A0A7M4DLT3"/>
<keyword evidence="5 9" id="KW-0378">Hydrolase</keyword>
<keyword evidence="7" id="KW-0546">Nucleotide metabolism</keyword>
<evidence type="ECO:0000256" key="6">
    <source>
        <dbReference type="ARBA" id="ARBA00022833"/>
    </source>
</evidence>
<organism evidence="9 10">
    <name type="scientific">Occultella aeris</name>
    <dbReference type="NCBI Taxonomy" id="2761496"/>
    <lineage>
        <taxon>Bacteria</taxon>
        <taxon>Bacillati</taxon>
        <taxon>Actinomycetota</taxon>
        <taxon>Actinomycetes</taxon>
        <taxon>Micrococcales</taxon>
        <taxon>Ruaniaceae</taxon>
        <taxon>Occultella</taxon>
    </lineage>
</organism>
<name>A0A7M4DLT3_9MICO</name>
<dbReference type="GO" id="GO:0046103">
    <property type="term" value="P:inosine biosynthetic process"/>
    <property type="evidence" value="ECO:0007669"/>
    <property type="project" value="TreeGrafter"/>
</dbReference>
<evidence type="ECO:0000256" key="2">
    <source>
        <dbReference type="ARBA" id="ARBA00006676"/>
    </source>
</evidence>
<dbReference type="InterPro" id="IPR032466">
    <property type="entry name" value="Metal_Hydrolase"/>
</dbReference>
<evidence type="ECO:0000256" key="1">
    <source>
        <dbReference type="ARBA" id="ARBA00001947"/>
    </source>
</evidence>
<keyword evidence="6" id="KW-0862">Zinc</keyword>
<dbReference type="Gene3D" id="3.20.20.140">
    <property type="entry name" value="Metal-dependent hydrolases"/>
    <property type="match status" value="1"/>
</dbReference>
<dbReference type="InterPro" id="IPR006330">
    <property type="entry name" value="Ado/ade_deaminase"/>
</dbReference>
<dbReference type="PANTHER" id="PTHR11409">
    <property type="entry name" value="ADENOSINE DEAMINASE"/>
    <property type="match status" value="1"/>
</dbReference>
<keyword evidence="4" id="KW-0479">Metal-binding</keyword>
<dbReference type="SUPFAM" id="SSF51556">
    <property type="entry name" value="Metallo-dependent hydrolases"/>
    <property type="match status" value="1"/>
</dbReference>
<comment type="caution">
    <text evidence="9">The sequence shown here is derived from an EMBL/GenBank/DDBJ whole genome shotgun (WGS) entry which is preliminary data.</text>
</comment>
<reference evidence="9 10" key="1">
    <citation type="submission" date="2019-11" db="EMBL/GenBank/DDBJ databases">
        <authorList>
            <person name="Criscuolo A."/>
        </authorList>
    </citation>
    <scope>NUCLEOTIDE SEQUENCE [LARGE SCALE GENOMIC DNA]</scope>
    <source>
        <strain evidence="9">CIP111667</strain>
    </source>
</reference>
<dbReference type="InterPro" id="IPR001365">
    <property type="entry name" value="A_deaminase_dom"/>
</dbReference>
<keyword evidence="10" id="KW-1185">Reference proteome</keyword>
<dbReference type="GO" id="GO:0004000">
    <property type="term" value="F:adenosine deaminase activity"/>
    <property type="evidence" value="ECO:0007669"/>
    <property type="project" value="TreeGrafter"/>
</dbReference>
<dbReference type="EC" id="3.5.4.4" evidence="3"/>
<dbReference type="NCBIfam" id="TIGR01430">
    <property type="entry name" value="aden_deam"/>
    <property type="match status" value="1"/>
</dbReference>
<evidence type="ECO:0000256" key="3">
    <source>
        <dbReference type="ARBA" id="ARBA00012784"/>
    </source>
</evidence>
<dbReference type="EMBL" id="CACRYJ010000046">
    <property type="protein sequence ID" value="VZO38263.1"/>
    <property type="molecule type" value="Genomic_DNA"/>
</dbReference>
<accession>A0A7M4DLT3</accession>
<evidence type="ECO:0000313" key="10">
    <source>
        <dbReference type="Proteomes" id="UP000419743"/>
    </source>
</evidence>
<evidence type="ECO:0000256" key="5">
    <source>
        <dbReference type="ARBA" id="ARBA00022801"/>
    </source>
</evidence>
<protein>
    <recommendedName>
        <fullName evidence="3">adenosine deaminase</fullName>
        <ecNumber evidence="3">3.5.4.4</ecNumber>
    </recommendedName>
</protein>
<dbReference type="Proteomes" id="UP000419743">
    <property type="component" value="Unassembled WGS sequence"/>
</dbReference>
<evidence type="ECO:0000256" key="7">
    <source>
        <dbReference type="ARBA" id="ARBA00023080"/>
    </source>
</evidence>
<dbReference type="RefSeq" id="WP_156741802.1">
    <property type="nucleotide sequence ID" value="NZ_CACRYJ010000046.1"/>
</dbReference>
<comment type="similarity">
    <text evidence="2">Belongs to the metallo-dependent hydrolases superfamily. Adenosine and AMP deaminases family.</text>
</comment>
<proteinExistence type="inferred from homology"/>
<evidence type="ECO:0000259" key="8">
    <source>
        <dbReference type="Pfam" id="PF00962"/>
    </source>
</evidence>
<dbReference type="GO" id="GO:0006154">
    <property type="term" value="P:adenosine catabolic process"/>
    <property type="evidence" value="ECO:0007669"/>
    <property type="project" value="TreeGrafter"/>
</dbReference>
<dbReference type="NCBIfam" id="NF006847">
    <property type="entry name" value="PRK09358.1-2"/>
    <property type="match status" value="1"/>
</dbReference>
<evidence type="ECO:0000256" key="4">
    <source>
        <dbReference type="ARBA" id="ARBA00022723"/>
    </source>
</evidence>
<comment type="cofactor">
    <cofactor evidence="1">
        <name>Zn(2+)</name>
        <dbReference type="ChEBI" id="CHEBI:29105"/>
    </cofactor>
</comment>
<feature type="domain" description="Adenosine deaminase" evidence="8">
    <location>
        <begin position="12"/>
        <end position="351"/>
    </location>
</feature>
<evidence type="ECO:0000313" key="9">
    <source>
        <dbReference type="EMBL" id="VZO38263.1"/>
    </source>
</evidence>
<gene>
    <name evidence="9" type="primary">add2_2</name>
    <name evidence="9" type="ORF">HALOF300_03100</name>
</gene>